<gene>
    <name evidence="2" type="ORF">HINF_LOCUS45008</name>
    <name evidence="3" type="ORF">HINF_LOCUS74237</name>
</gene>
<evidence type="ECO:0000313" key="3">
    <source>
        <dbReference type="EMBL" id="CAL6107074.1"/>
    </source>
</evidence>
<reference evidence="2" key="1">
    <citation type="submission" date="2023-06" db="EMBL/GenBank/DDBJ databases">
        <authorList>
            <person name="Kurt Z."/>
        </authorList>
    </citation>
    <scope>NUCLEOTIDE SEQUENCE</scope>
</reference>
<dbReference type="Proteomes" id="UP001642409">
    <property type="component" value="Unassembled WGS sequence"/>
</dbReference>
<accession>A0AA86QNE9</accession>
<comment type="caution">
    <text evidence="2">The sequence shown here is derived from an EMBL/GenBank/DDBJ whole genome shotgun (WGS) entry which is preliminary data.</text>
</comment>
<feature type="transmembrane region" description="Helical" evidence="1">
    <location>
        <begin position="353"/>
        <end position="369"/>
    </location>
</feature>
<keyword evidence="1" id="KW-0812">Transmembrane</keyword>
<dbReference type="EMBL" id="CATOUU010000886">
    <property type="protein sequence ID" value="CAI9957363.1"/>
    <property type="molecule type" value="Genomic_DNA"/>
</dbReference>
<reference evidence="3 4" key="2">
    <citation type="submission" date="2024-07" db="EMBL/GenBank/DDBJ databases">
        <authorList>
            <person name="Akdeniz Z."/>
        </authorList>
    </citation>
    <scope>NUCLEOTIDE SEQUENCE [LARGE SCALE GENOMIC DNA]</scope>
</reference>
<protein>
    <submittedName>
        <fullName evidence="2">Uncharacterized protein</fullName>
    </submittedName>
</protein>
<organism evidence="2">
    <name type="scientific">Hexamita inflata</name>
    <dbReference type="NCBI Taxonomy" id="28002"/>
    <lineage>
        <taxon>Eukaryota</taxon>
        <taxon>Metamonada</taxon>
        <taxon>Diplomonadida</taxon>
        <taxon>Hexamitidae</taxon>
        <taxon>Hexamitinae</taxon>
        <taxon>Hexamita</taxon>
    </lineage>
</organism>
<sequence length="442" mass="51163">MTENLDTDLETFDIMDQVRQTFLKSLSGCLKEEEVPIDVCFYCLHFVNKHSKPVVDQWSEAINLNINSLATRAKRELEKDGYMDDSLISSGELTKEKSLDLQSKMSRAFAVLQKNLQLPTDKQIDATLSFDATYLTRRIQKFQHNRVNGVSEEQAKAFKAKKLSLDDLIPLSNLFVFHVSPVDNNIPSFIAHMNFTTHGNFKSDMVDFIDILCEQLLNIGVKIRFLCFDGDKKQRQIFAAPYFDHLWHLIKIGKRGINPNNLISQINGRIIINDPLHLLKRCRTQILSYECVVSFNDSEIDECQLLSIENFKDVLKLPEICSDKNSATTMNDRAALYIFHPMHIPELLQYKRYSALFATMMLFPLYAPFSEFDDTKIGQLILFALHLQLKYYYCYIYYLTMIMSLVLAVLQTVQNHFLADQNCSVSMISRYCELPEKQKECQ</sequence>
<evidence type="ECO:0000256" key="1">
    <source>
        <dbReference type="SAM" id="Phobius"/>
    </source>
</evidence>
<dbReference type="EMBL" id="CAXDID020000626">
    <property type="protein sequence ID" value="CAL6107074.1"/>
    <property type="molecule type" value="Genomic_DNA"/>
</dbReference>
<keyword evidence="1" id="KW-0472">Membrane</keyword>
<dbReference type="AlphaFoldDB" id="A0AA86QNE9"/>
<name>A0AA86QNE9_9EUKA</name>
<keyword evidence="4" id="KW-1185">Reference proteome</keyword>
<proteinExistence type="predicted"/>
<evidence type="ECO:0000313" key="2">
    <source>
        <dbReference type="EMBL" id="CAI9957363.1"/>
    </source>
</evidence>
<evidence type="ECO:0000313" key="4">
    <source>
        <dbReference type="Proteomes" id="UP001642409"/>
    </source>
</evidence>
<keyword evidence="1" id="KW-1133">Transmembrane helix</keyword>
<feature type="transmembrane region" description="Helical" evidence="1">
    <location>
        <begin position="389"/>
        <end position="410"/>
    </location>
</feature>